<gene>
    <name evidence="2" type="ORF">CHH72_11590</name>
</gene>
<dbReference type="RefSeq" id="WP_095326649.1">
    <property type="nucleotide sequence ID" value="NZ_NPCC01000012.1"/>
</dbReference>
<dbReference type="Gene3D" id="3.40.50.1820">
    <property type="entry name" value="alpha/beta hydrolase"/>
    <property type="match status" value="1"/>
</dbReference>
<evidence type="ECO:0000259" key="1">
    <source>
        <dbReference type="Pfam" id="PF12697"/>
    </source>
</evidence>
<evidence type="ECO:0000313" key="2">
    <source>
        <dbReference type="EMBL" id="PAE89007.1"/>
    </source>
</evidence>
<name>A0A268NZU6_SHOCL</name>
<dbReference type="GO" id="GO:0016787">
    <property type="term" value="F:hydrolase activity"/>
    <property type="evidence" value="ECO:0007669"/>
    <property type="project" value="UniProtKB-KW"/>
</dbReference>
<evidence type="ECO:0000313" key="3">
    <source>
        <dbReference type="Proteomes" id="UP000216207"/>
    </source>
</evidence>
<proteinExistence type="predicted"/>
<accession>A0A268NZU6</accession>
<dbReference type="SUPFAM" id="SSF53474">
    <property type="entry name" value="alpha/beta-Hydrolases"/>
    <property type="match status" value="1"/>
</dbReference>
<organism evidence="2 3">
    <name type="scientific">Shouchella clausii</name>
    <name type="common">Alkalihalobacillus clausii</name>
    <dbReference type="NCBI Taxonomy" id="79880"/>
    <lineage>
        <taxon>Bacteria</taxon>
        <taxon>Bacillati</taxon>
        <taxon>Bacillota</taxon>
        <taxon>Bacilli</taxon>
        <taxon>Bacillales</taxon>
        <taxon>Bacillaceae</taxon>
        <taxon>Shouchella</taxon>
    </lineage>
</organism>
<feature type="domain" description="AB hydrolase-1" evidence="1">
    <location>
        <begin position="17"/>
        <end position="238"/>
    </location>
</feature>
<protein>
    <submittedName>
        <fullName evidence="2">Alpha/beta hydrolase</fullName>
    </submittedName>
</protein>
<dbReference type="InterPro" id="IPR050266">
    <property type="entry name" value="AB_hydrolase_sf"/>
</dbReference>
<dbReference type="InterPro" id="IPR000073">
    <property type="entry name" value="AB_hydrolase_1"/>
</dbReference>
<dbReference type="InterPro" id="IPR029058">
    <property type="entry name" value="AB_hydrolase_fold"/>
</dbReference>
<sequence>MNLFIEEFGDKQAPMMLFLHGGGLAGWMWEEQIDYFSHYHCVVVDLPGHGKSAHLPFSIKSCAKQLIELIETYAPGKETVLVGLSLGAQIGLEVLSSRPDLVQAAMINSANVRPSPTLKRWIRPAIHITSPLVKNKYFSKLQAKALYIREKHFERYYEESCQMKAGTLANMIEESVTYQLPSSFKDVEANVLIAIGGKEKAVIAKSAQQILKSNKHCIGIQVPGVGHGLSLAKPALFNEMVDCFLAGSALPKGCVPL</sequence>
<comment type="caution">
    <text evidence="2">The sequence shown here is derived from an EMBL/GenBank/DDBJ whole genome shotgun (WGS) entry which is preliminary data.</text>
</comment>
<dbReference type="Proteomes" id="UP000216207">
    <property type="component" value="Unassembled WGS sequence"/>
</dbReference>
<dbReference type="AlphaFoldDB" id="A0A268NZU6"/>
<reference evidence="2 3" key="1">
    <citation type="submission" date="2017-07" db="EMBL/GenBank/DDBJ databases">
        <title>Isolation and whole genome analysis of endospore-forming bacteria from heroin.</title>
        <authorList>
            <person name="Kalinowski J."/>
            <person name="Ahrens B."/>
            <person name="Al-Dilaimi A."/>
            <person name="Winkler A."/>
            <person name="Wibberg D."/>
            <person name="Schleenbecker U."/>
            <person name="Ruckert C."/>
            <person name="Wolfel R."/>
            <person name="Grass G."/>
        </authorList>
    </citation>
    <scope>NUCLEOTIDE SEQUENCE [LARGE SCALE GENOMIC DNA]</scope>
    <source>
        <strain evidence="2 3">7539</strain>
    </source>
</reference>
<dbReference type="PANTHER" id="PTHR43798">
    <property type="entry name" value="MONOACYLGLYCEROL LIPASE"/>
    <property type="match status" value="1"/>
</dbReference>
<keyword evidence="2" id="KW-0378">Hydrolase</keyword>
<dbReference type="EMBL" id="NPCC01000012">
    <property type="protein sequence ID" value="PAE89007.1"/>
    <property type="molecule type" value="Genomic_DNA"/>
</dbReference>
<dbReference type="Pfam" id="PF12697">
    <property type="entry name" value="Abhydrolase_6"/>
    <property type="match status" value="1"/>
</dbReference>